<evidence type="ECO:0000313" key="1">
    <source>
        <dbReference type="EMBL" id="MDR6538916.1"/>
    </source>
</evidence>
<accession>A0ABU1NLM9</accession>
<keyword evidence="2" id="KW-1185">Reference proteome</keyword>
<proteinExistence type="predicted"/>
<evidence type="ECO:0000313" key="2">
    <source>
        <dbReference type="Proteomes" id="UP001184230"/>
    </source>
</evidence>
<name>A0ABU1NLM9_9BURK</name>
<gene>
    <name evidence="1" type="ORF">J2739_004711</name>
</gene>
<reference evidence="1 2" key="1">
    <citation type="submission" date="2023-07" db="EMBL/GenBank/DDBJ databases">
        <title>Sorghum-associated microbial communities from plants grown in Nebraska, USA.</title>
        <authorList>
            <person name="Schachtman D."/>
        </authorList>
    </citation>
    <scope>NUCLEOTIDE SEQUENCE [LARGE SCALE GENOMIC DNA]</scope>
    <source>
        <strain evidence="1 2">DS1781</strain>
    </source>
</reference>
<dbReference type="EMBL" id="JAVDRF010000013">
    <property type="protein sequence ID" value="MDR6538916.1"/>
    <property type="molecule type" value="Genomic_DNA"/>
</dbReference>
<sequence>MKSSFLPEESPFLACMNASSLSLIPPGTGGVRDYASMVGHPLHAPLMELKHDTDTASLSGDFVLLHFSGYGFEKRGVPLWLVRRIRGLRTQFKAVGVVFHELFATGPPWGSAFWLSSVQRRIARELLLLSDFWLTNREDAARWLLAQSKAAPHRVLPVFSNVGELDAIDTERQRRLVVFGSAGIRAQVYEWADGEIFGSARRHGLEIHDIGPAMPEGPLTQRMVQEGVVAHGKLPAEQVSAALSTAAYGALAYPPDYVSKSGIFAAYCAHAVCPILLSKDYGQHDGLTANVHYMRGFGALDAATGDARTVGREARRWYEPHRVDAHVAALRALTSEVRR</sequence>
<dbReference type="Proteomes" id="UP001184230">
    <property type="component" value="Unassembled WGS sequence"/>
</dbReference>
<comment type="caution">
    <text evidence="1">The sequence shown here is derived from an EMBL/GenBank/DDBJ whole genome shotgun (WGS) entry which is preliminary data.</text>
</comment>
<organism evidence="1 2">
    <name type="scientific">Variovorax soli</name>
    <dbReference type="NCBI Taxonomy" id="376815"/>
    <lineage>
        <taxon>Bacteria</taxon>
        <taxon>Pseudomonadati</taxon>
        <taxon>Pseudomonadota</taxon>
        <taxon>Betaproteobacteria</taxon>
        <taxon>Burkholderiales</taxon>
        <taxon>Comamonadaceae</taxon>
        <taxon>Variovorax</taxon>
    </lineage>
</organism>
<protein>
    <submittedName>
        <fullName evidence="1">Uncharacterized protein</fullName>
    </submittedName>
</protein>